<dbReference type="Proteomes" id="UP000279259">
    <property type="component" value="Unassembled WGS sequence"/>
</dbReference>
<organism evidence="5 6">
    <name type="scientific">Saitozyma podzolica</name>
    <dbReference type="NCBI Taxonomy" id="1890683"/>
    <lineage>
        <taxon>Eukaryota</taxon>
        <taxon>Fungi</taxon>
        <taxon>Dikarya</taxon>
        <taxon>Basidiomycota</taxon>
        <taxon>Agaricomycotina</taxon>
        <taxon>Tremellomycetes</taxon>
        <taxon>Tremellales</taxon>
        <taxon>Trimorphomycetaceae</taxon>
        <taxon>Saitozyma</taxon>
    </lineage>
</organism>
<feature type="domain" description="Hydantoinase B/oxoprolinase" evidence="3">
    <location>
        <begin position="1230"/>
        <end position="1291"/>
    </location>
</feature>
<comment type="caution">
    <text evidence="5">The sequence shown here is derived from an EMBL/GenBank/DDBJ whole genome shotgun (WGS) entry which is preliminary data.</text>
</comment>
<dbReference type="InterPro" id="IPR045079">
    <property type="entry name" value="Oxoprolinase-like"/>
</dbReference>
<sequence length="1294" mass="138393">MTIPIPSQPGVRIAVDRGGTFTDIYGSIPRSSWPSPSDELIGNATIIPASSDDDDRVQVNLKLLSVDPQNYSDAPAEGIRRIMSMIRGRALPRDEKIDTTGVDFVRMGTTVATNALLERKGVPFGLLITRGFTDLLEVGDQKRPDLFDLSISNKAKMLYDRDHVIEVNERVTPEGYTYDPQAKTAQDLLALASTRDEPGEVVVGVNGQAVRVLEPLDEVKLRRDLRVLHDKGIRGLAVVFLHSANYPEHERRAEAIAQDIGFTHISLSSSISSTPKVVPRGHSAAMDAYVSPILTQYIQSFESKFVRGLAGDRCDFMKSDGGLVASNKFTGVRALLSGPAGGVVGCAITAYSSSRRRPVVAFDMGGTSTDVSRYNGAYETKYESVTAGQRVAVPQLSIETVAAGGGSRLFYKNDLFVVGPESLAITDANLILGRLVPEEFPAIFGPGANEPLDRTASLVKFEALAAAINESLPPAKHYTVDQVAAGFIRVAITQQRGFAPAAHDLCCFGGAGAQHACAIAKGLGISTVIIPAFSSILSAYGIACAEITAEAKEPFVGAVKDTSLRKDLALRIVKLRERVIAELHDQGVDVETAQLTVSYGCHYDGSDTILEISESEDVEAAFIEAHFRETSFRVGRRVLYASVIVSGRGTSKGGVIDNPDFADELFEARAAAVSVEPARTVSAYFEYADGGHRSNVPFHRLSDLPQGAAIQGPAILADMTQTIVVEPECVARILKKHVIIDVEAGCDATTSATSAIGQANGCADMHVNGDGNDESELTPDPVTLAVFANRFMSIAEQMGVLFERTSISLSIKERLDFSCSIHTGDDGGLVANAPHIPIHLGSMADAVRNQHEIWKGRLEPGDVLLTNHPDLGGTHLPDITVVTPIFDTQDATKVLFYMASRGHHSDIGGSGVTSMNPVAKLLWEEGMVVKTLKMVRAGVFDEEAVTKLFMEAGEHPGCSATRRLDHNLTDLRAAVSANQRGATLMQGLFQEFGTGKVLFYMRHIQRIAAKTIRQFLRETFDTFGGRPLEAEDYYDDGTLVKLKITIDREEGSAVFDWTGTGPQTHGNFNVPISISYAAIIYCLRCMISPEVPMPLNQGVLEPITNIVPPGCILNPTGGVAVSGSTVASQRVIDTILKAFEAVAAFQGDANSLGFGTGGKDAFGNDGRTAKPLEEAPVLARVGMGSTSPRAIRRTRASPTSRSSNPACPYWWRLTGSGEAAEVPASGEEATRRVFAPYGLKGGQPGGKGRNLLYRNMADGSVAVVSLGGNGMSSMAKGDRVQIETPGGGGWGVAR</sequence>
<dbReference type="STRING" id="1890683.A0A427YDH5"/>
<feature type="domain" description="Hydantoinase/oxoprolinase N-terminal" evidence="4">
    <location>
        <begin position="12"/>
        <end position="260"/>
    </location>
</feature>
<reference evidence="5 6" key="1">
    <citation type="submission" date="2018-11" db="EMBL/GenBank/DDBJ databases">
        <title>Genome sequence of Saitozyma podzolica DSM 27192.</title>
        <authorList>
            <person name="Aliyu H."/>
            <person name="Gorte O."/>
            <person name="Ochsenreither K."/>
        </authorList>
    </citation>
    <scope>NUCLEOTIDE SEQUENCE [LARGE SCALE GENOMIC DNA]</scope>
    <source>
        <strain evidence="5 6">DSM 27192</strain>
    </source>
</reference>
<dbReference type="PANTHER" id="PTHR11365:SF26">
    <property type="entry name" value="5-OXOPROLINASE"/>
    <property type="match status" value="1"/>
</dbReference>
<evidence type="ECO:0000259" key="2">
    <source>
        <dbReference type="Pfam" id="PF01968"/>
    </source>
</evidence>
<dbReference type="GO" id="GO:0017168">
    <property type="term" value="F:5-oxoprolinase (ATP-hydrolyzing) activity"/>
    <property type="evidence" value="ECO:0007669"/>
    <property type="project" value="TreeGrafter"/>
</dbReference>
<dbReference type="Pfam" id="PF02538">
    <property type="entry name" value="Hydantoinase_B"/>
    <property type="match status" value="2"/>
</dbReference>
<evidence type="ECO:0008006" key="7">
    <source>
        <dbReference type="Google" id="ProtNLM"/>
    </source>
</evidence>
<dbReference type="InterPro" id="IPR003692">
    <property type="entry name" value="Hydantoinase_B"/>
</dbReference>
<dbReference type="GO" id="GO:0006749">
    <property type="term" value="P:glutathione metabolic process"/>
    <property type="evidence" value="ECO:0007669"/>
    <property type="project" value="TreeGrafter"/>
</dbReference>
<evidence type="ECO:0000313" key="5">
    <source>
        <dbReference type="EMBL" id="RSH89122.1"/>
    </source>
</evidence>
<dbReference type="Pfam" id="PF01968">
    <property type="entry name" value="Hydantoinase_A"/>
    <property type="match status" value="1"/>
</dbReference>
<name>A0A427YDH5_9TREE</name>
<dbReference type="OrthoDB" id="3643at2759"/>
<feature type="domain" description="Hydantoinase A/oxoprolinase" evidence="2">
    <location>
        <begin position="280"/>
        <end position="550"/>
    </location>
</feature>
<gene>
    <name evidence="5" type="ORF">EHS25_002788</name>
</gene>
<protein>
    <recommendedName>
        <fullName evidence="7">5-oxoprolinase</fullName>
    </recommendedName>
</protein>
<dbReference type="InterPro" id="IPR002821">
    <property type="entry name" value="Hydantoinase_A"/>
</dbReference>
<dbReference type="InterPro" id="IPR008040">
    <property type="entry name" value="Hydant_A_N"/>
</dbReference>
<dbReference type="GO" id="GO:0005829">
    <property type="term" value="C:cytosol"/>
    <property type="evidence" value="ECO:0007669"/>
    <property type="project" value="TreeGrafter"/>
</dbReference>
<accession>A0A427YDH5</accession>
<evidence type="ECO:0000259" key="3">
    <source>
        <dbReference type="Pfam" id="PF02538"/>
    </source>
</evidence>
<proteinExistence type="inferred from homology"/>
<keyword evidence="6" id="KW-1185">Reference proteome</keyword>
<evidence type="ECO:0000313" key="6">
    <source>
        <dbReference type="Proteomes" id="UP000279259"/>
    </source>
</evidence>
<evidence type="ECO:0000259" key="4">
    <source>
        <dbReference type="Pfam" id="PF05378"/>
    </source>
</evidence>
<dbReference type="EMBL" id="RSCD01000015">
    <property type="protein sequence ID" value="RSH89122.1"/>
    <property type="molecule type" value="Genomic_DNA"/>
</dbReference>
<comment type="similarity">
    <text evidence="1">Belongs to the oxoprolinase family.</text>
</comment>
<feature type="domain" description="Hydantoinase B/oxoprolinase" evidence="3">
    <location>
        <begin position="780"/>
        <end position="1157"/>
    </location>
</feature>
<dbReference type="Pfam" id="PF05378">
    <property type="entry name" value="Hydant_A_N"/>
    <property type="match status" value="1"/>
</dbReference>
<evidence type="ECO:0000256" key="1">
    <source>
        <dbReference type="ARBA" id="ARBA00010403"/>
    </source>
</evidence>
<dbReference type="PANTHER" id="PTHR11365">
    <property type="entry name" value="5-OXOPROLINASE RELATED"/>
    <property type="match status" value="1"/>
</dbReference>